<organism evidence="2 3">
    <name type="scientific">Novosphingobium sediminis</name>
    <dbReference type="NCBI Taxonomy" id="707214"/>
    <lineage>
        <taxon>Bacteria</taxon>
        <taxon>Pseudomonadati</taxon>
        <taxon>Pseudomonadota</taxon>
        <taxon>Alphaproteobacteria</taxon>
        <taxon>Sphingomonadales</taxon>
        <taxon>Sphingomonadaceae</taxon>
        <taxon>Novosphingobium</taxon>
    </lineage>
</organism>
<feature type="transmembrane region" description="Helical" evidence="1">
    <location>
        <begin position="44"/>
        <end position="63"/>
    </location>
</feature>
<feature type="transmembrane region" description="Helical" evidence="1">
    <location>
        <begin position="70"/>
        <end position="92"/>
    </location>
</feature>
<proteinExistence type="predicted"/>
<comment type="caution">
    <text evidence="2">The sequence shown here is derived from an EMBL/GenBank/DDBJ whole genome shotgun (WGS) entry which is preliminary data.</text>
</comment>
<sequence length="142" mass="15710">MRPQSIIRFEQFYLTSTALTILLQLLNFAGLIGPDALKETNSELVLVLVAISYALAFVIWFLIARRASNIAKWFFVVITLLGLIGTVPMLAALLSTDVAYALCFAVVTALNLIALAFLFRRDAAQWLRSRGQVGVIDITTFN</sequence>
<gene>
    <name evidence="2" type="ORF">NSE01_13430</name>
</gene>
<keyword evidence="1" id="KW-1133">Transmembrane helix</keyword>
<feature type="transmembrane region" description="Helical" evidence="1">
    <location>
        <begin position="98"/>
        <end position="119"/>
    </location>
</feature>
<keyword evidence="1" id="KW-0812">Transmembrane</keyword>
<evidence type="ECO:0000313" key="2">
    <source>
        <dbReference type="EMBL" id="GEN99510.1"/>
    </source>
</evidence>
<evidence type="ECO:0000256" key="1">
    <source>
        <dbReference type="SAM" id="Phobius"/>
    </source>
</evidence>
<keyword evidence="1" id="KW-0472">Membrane</keyword>
<dbReference type="OrthoDB" id="7509246at2"/>
<dbReference type="EMBL" id="BJYR01000009">
    <property type="protein sequence ID" value="GEN99510.1"/>
    <property type="molecule type" value="Genomic_DNA"/>
</dbReference>
<dbReference type="Proteomes" id="UP000321464">
    <property type="component" value="Unassembled WGS sequence"/>
</dbReference>
<dbReference type="RefSeq" id="WP_147158859.1">
    <property type="nucleotide sequence ID" value="NZ_BJYR01000009.1"/>
</dbReference>
<accession>A0A512AIJ4</accession>
<evidence type="ECO:0000313" key="3">
    <source>
        <dbReference type="Proteomes" id="UP000321464"/>
    </source>
</evidence>
<reference evidence="2 3" key="1">
    <citation type="submission" date="2019-07" db="EMBL/GenBank/DDBJ databases">
        <title>Whole genome shotgun sequence of Novosphingobium sediminis NBRC 106119.</title>
        <authorList>
            <person name="Hosoyama A."/>
            <person name="Uohara A."/>
            <person name="Ohji S."/>
            <person name="Ichikawa N."/>
        </authorList>
    </citation>
    <scope>NUCLEOTIDE SEQUENCE [LARGE SCALE GENOMIC DNA]</scope>
    <source>
        <strain evidence="2 3">NBRC 106119</strain>
    </source>
</reference>
<protein>
    <submittedName>
        <fullName evidence="2">Uncharacterized protein</fullName>
    </submittedName>
</protein>
<feature type="transmembrane region" description="Helical" evidence="1">
    <location>
        <begin position="12"/>
        <end position="32"/>
    </location>
</feature>
<keyword evidence="3" id="KW-1185">Reference proteome</keyword>
<name>A0A512AIJ4_9SPHN</name>
<dbReference type="AlphaFoldDB" id="A0A512AIJ4"/>